<name>Q6CLW4_KLULA</name>
<dbReference type="AlphaFoldDB" id="Q6CLW4"/>
<keyword evidence="4" id="KW-1185">Reference proteome</keyword>
<evidence type="ECO:0000313" key="4">
    <source>
        <dbReference type="Proteomes" id="UP000000598"/>
    </source>
</evidence>
<feature type="chain" id="PRO_5004271598" evidence="2">
    <location>
        <begin position="25"/>
        <end position="324"/>
    </location>
</feature>
<keyword evidence="2" id="KW-0732">Signal</keyword>
<evidence type="ECO:0000313" key="3">
    <source>
        <dbReference type="EMBL" id="CAH00162.1"/>
    </source>
</evidence>
<sequence length="324" mass="33806">MKIAITSSVFAVSFFARLITAASATFSLKVDAPDTKVDGFNVYLDSDYRVMLAKTDQSLSATIQDDGTLLLDDGKTMGIGRNYLSAKAISSAWIVAEPWAIEGGKLTLYGGNFHSVYSRSDDVYVLGSSNAAAGRPDMIEVNIIPLNSEGNVVADYSAGSVSSSLAASSATTVSSFLSSTTSVITSSESTSEQSSSEVVKSTFYSSSSSSSSSSFSPSSSSTYISSESHSEQNNSKVVKPTSNSPESYSQSATSDEAASSTEVTTTTGTFETRTEMNTAEKPSTISKSTATFNGTTSFEAIYSGAALRNGLDFSAVLLVAYALV</sequence>
<dbReference type="HOGENOM" id="CLU_858061_0_0_1"/>
<protein>
    <submittedName>
        <fullName evidence="3">KLLA0E24927p</fullName>
    </submittedName>
</protein>
<dbReference type="RefSeq" id="XP_455075.1">
    <property type="nucleotide sequence ID" value="XM_455075.1"/>
</dbReference>
<reference evidence="3 4" key="1">
    <citation type="journal article" date="2004" name="Nature">
        <title>Genome evolution in yeasts.</title>
        <authorList>
            <consortium name="Genolevures"/>
            <person name="Dujon B."/>
            <person name="Sherman D."/>
            <person name="Fischer G."/>
            <person name="Durrens P."/>
            <person name="Casaregola S."/>
            <person name="Lafontaine I."/>
            <person name="de Montigny J."/>
            <person name="Marck C."/>
            <person name="Neuveglise C."/>
            <person name="Talla E."/>
            <person name="Goffard N."/>
            <person name="Frangeul L."/>
            <person name="Aigle M."/>
            <person name="Anthouard V."/>
            <person name="Babour A."/>
            <person name="Barbe V."/>
            <person name="Barnay S."/>
            <person name="Blanchin S."/>
            <person name="Beckerich J.M."/>
            <person name="Beyne E."/>
            <person name="Bleykasten C."/>
            <person name="Boisrame A."/>
            <person name="Boyer J."/>
            <person name="Cattolico L."/>
            <person name="Confanioleri F."/>
            <person name="de Daruvar A."/>
            <person name="Despons L."/>
            <person name="Fabre E."/>
            <person name="Fairhead C."/>
            <person name="Ferry-Dumazet H."/>
            <person name="Groppi A."/>
            <person name="Hantraye F."/>
            <person name="Hennequin C."/>
            <person name="Jauniaux N."/>
            <person name="Joyet P."/>
            <person name="Kachouri R."/>
            <person name="Kerrest A."/>
            <person name="Koszul R."/>
            <person name="Lemaire M."/>
            <person name="Lesur I."/>
            <person name="Ma L."/>
            <person name="Muller H."/>
            <person name="Nicaud J.M."/>
            <person name="Nikolski M."/>
            <person name="Oztas S."/>
            <person name="Ozier-Kalogeropoulos O."/>
            <person name="Pellenz S."/>
            <person name="Potier S."/>
            <person name="Richard G.F."/>
            <person name="Straub M.L."/>
            <person name="Suleau A."/>
            <person name="Swennene D."/>
            <person name="Tekaia F."/>
            <person name="Wesolowski-Louvel M."/>
            <person name="Westhof E."/>
            <person name="Wirth B."/>
            <person name="Zeniou-Meyer M."/>
            <person name="Zivanovic I."/>
            <person name="Bolotin-Fukuhara M."/>
            <person name="Thierry A."/>
            <person name="Bouchier C."/>
            <person name="Caudron B."/>
            <person name="Scarpelli C."/>
            <person name="Gaillardin C."/>
            <person name="Weissenbach J."/>
            <person name="Wincker P."/>
            <person name="Souciet J.L."/>
        </authorList>
    </citation>
    <scope>NUCLEOTIDE SEQUENCE [LARGE SCALE GENOMIC DNA]</scope>
    <source>
        <strain evidence="4">ATCC 8585 / CBS 2359 / DSM 70799 / NBRC 1267 / NRRL Y-1140 / WM37</strain>
    </source>
</reference>
<evidence type="ECO:0000256" key="2">
    <source>
        <dbReference type="SAM" id="SignalP"/>
    </source>
</evidence>
<feature type="signal peptide" evidence="2">
    <location>
        <begin position="1"/>
        <end position="24"/>
    </location>
</feature>
<dbReference type="Proteomes" id="UP000000598">
    <property type="component" value="Chromosome E"/>
</dbReference>
<dbReference type="GeneID" id="2894309"/>
<feature type="compositionally biased region" description="Low complexity" evidence="1">
    <location>
        <begin position="206"/>
        <end position="227"/>
    </location>
</feature>
<feature type="compositionally biased region" description="Low complexity" evidence="1">
    <location>
        <begin position="249"/>
        <end position="277"/>
    </location>
</feature>
<organism evidence="3 4">
    <name type="scientific">Kluyveromyces lactis (strain ATCC 8585 / CBS 2359 / DSM 70799 / NBRC 1267 / NRRL Y-1140 / WM37)</name>
    <name type="common">Yeast</name>
    <name type="synonym">Candida sphaerica</name>
    <dbReference type="NCBI Taxonomy" id="284590"/>
    <lineage>
        <taxon>Eukaryota</taxon>
        <taxon>Fungi</taxon>
        <taxon>Dikarya</taxon>
        <taxon>Ascomycota</taxon>
        <taxon>Saccharomycotina</taxon>
        <taxon>Saccharomycetes</taxon>
        <taxon>Saccharomycetales</taxon>
        <taxon>Saccharomycetaceae</taxon>
        <taxon>Kluyveromyces</taxon>
    </lineage>
</organism>
<dbReference type="InParanoid" id="Q6CLW4"/>
<evidence type="ECO:0000256" key="1">
    <source>
        <dbReference type="SAM" id="MobiDB-lite"/>
    </source>
</evidence>
<feature type="compositionally biased region" description="Polar residues" evidence="1">
    <location>
        <begin position="231"/>
        <end position="248"/>
    </location>
</feature>
<dbReference type="PaxDb" id="284590-Q6CLW4"/>
<accession>Q6CLW4</accession>
<dbReference type="KEGG" id="kla:KLLA0_E24927g"/>
<feature type="region of interest" description="Disordered" evidence="1">
    <location>
        <begin position="206"/>
        <end position="288"/>
    </location>
</feature>
<dbReference type="EMBL" id="CR382125">
    <property type="protein sequence ID" value="CAH00162.1"/>
    <property type="molecule type" value="Genomic_DNA"/>
</dbReference>
<proteinExistence type="predicted"/>
<gene>
    <name evidence="3" type="ORF">KLLA0_E24927g</name>
</gene>